<dbReference type="EMBL" id="LT981265">
    <property type="protein sequence ID" value="SPC33958.1"/>
    <property type="molecule type" value="Genomic_DNA"/>
</dbReference>
<reference evidence="2" key="1">
    <citation type="submission" date="2018-01" db="EMBL/GenBank/DDBJ databases">
        <authorList>
            <person name="Kerou L M."/>
        </authorList>
    </citation>
    <scope>NUCLEOTIDE SEQUENCE [LARGE SCALE GENOMIC DNA]</scope>
    <source>
        <strain evidence="2">SCU2</strain>
    </source>
</reference>
<evidence type="ECO:0000313" key="2">
    <source>
        <dbReference type="Proteomes" id="UP000236248"/>
    </source>
</evidence>
<organism evidence="1 2">
    <name type="scientific">Candidatus Nitrosocaldus cavascurensis</name>
    <dbReference type="NCBI Taxonomy" id="2058097"/>
    <lineage>
        <taxon>Archaea</taxon>
        <taxon>Nitrososphaerota</taxon>
        <taxon>Nitrososphaeria</taxon>
        <taxon>Candidatus Nitrosocaldales</taxon>
        <taxon>Candidatus Nitrosocaldaceae</taxon>
        <taxon>Candidatus Nitrosocaldus</taxon>
    </lineage>
</organism>
<accession>A0A2K5AQM5</accession>
<name>A0A2K5AQM5_9ARCH</name>
<dbReference type="KEGG" id="ncv:NCAV_0777"/>
<evidence type="ECO:0000313" key="1">
    <source>
        <dbReference type="EMBL" id="SPC33958.1"/>
    </source>
</evidence>
<gene>
    <name evidence="1" type="ORF">NCAV_0777</name>
</gene>
<sequence length="106" mass="12298">MLEELRRKAIFQNTVDVWIALCTEKGKEWKDVEGYRAFINHLIKNNVRMNRFPLCVKDTGGYERSRDKVALLEALSTMNTQDTMVYVVKLDDSTLKIISKFNPDGI</sequence>
<keyword evidence="2" id="KW-1185">Reference proteome</keyword>
<dbReference type="Proteomes" id="UP000236248">
    <property type="component" value="Chromosome NCAV"/>
</dbReference>
<dbReference type="GeneID" id="41594839"/>
<protein>
    <submittedName>
        <fullName evidence="1">Uncharacterized protein</fullName>
    </submittedName>
</protein>
<dbReference type="RefSeq" id="WP_103287276.1">
    <property type="nucleotide sequence ID" value="NZ_LT981265.1"/>
</dbReference>
<proteinExistence type="predicted"/>
<dbReference type="AlphaFoldDB" id="A0A2K5AQM5"/>